<accession>A0A372LPW4</accession>
<keyword evidence="6" id="KW-0378">Hydrolase</keyword>
<comment type="subcellular location">
    <subcellularLocation>
        <location evidence="1">Membrane</location>
        <topology evidence="1">Single-pass membrane protein</topology>
    </subcellularLocation>
</comment>
<keyword evidence="6" id="KW-0482">Metalloprotease</keyword>
<dbReference type="OrthoDB" id="9774900at2"/>
<keyword evidence="2 5" id="KW-0812">Transmembrane</keyword>
<proteinExistence type="predicted"/>
<sequence>MKWRGRRASSNVEDRRGMGGKTIVGGGIGGIVILLIVTLLGGDPGDLLNNMAGTGSDPAAPYEETEQEQELSEFVSVVLADTEEVWSQIFKEEGMVYKEPTLVLYTDSVQTACGGASSSVGPFYCPGDQKLYIDLSFYEELQRDFKAPGDFAMAYVVAHEVGHHVQTLLGTTEKLGPLRQKLSQEEYNKYQVRFELQADYLAGVWAHHAQGMNLLEEGDVDEALTAASAVGDDTIQKRAQGHVVPESFTHGTSEQRKRWFYKGLQSGSLDEGDTFKAKNL</sequence>
<keyword evidence="4 5" id="KW-0472">Membrane</keyword>
<dbReference type="GO" id="GO:0008237">
    <property type="term" value="F:metallopeptidase activity"/>
    <property type="evidence" value="ECO:0007669"/>
    <property type="project" value="UniProtKB-KW"/>
</dbReference>
<keyword evidence="6" id="KW-0645">Protease</keyword>
<gene>
    <name evidence="6" type="ORF">D0469_09820</name>
</gene>
<dbReference type="AlphaFoldDB" id="A0A372LPW4"/>
<dbReference type="GO" id="GO:0016020">
    <property type="term" value="C:membrane"/>
    <property type="evidence" value="ECO:0007669"/>
    <property type="project" value="UniProtKB-SubCell"/>
</dbReference>
<dbReference type="Proteomes" id="UP000264541">
    <property type="component" value="Unassembled WGS sequence"/>
</dbReference>
<comment type="caution">
    <text evidence="6">The sequence shown here is derived from an EMBL/GenBank/DDBJ whole genome shotgun (WGS) entry which is preliminary data.</text>
</comment>
<dbReference type="PANTHER" id="PTHR30168">
    <property type="entry name" value="PUTATIVE MEMBRANE PROTEIN YPFJ"/>
    <property type="match status" value="1"/>
</dbReference>
<evidence type="ECO:0000256" key="4">
    <source>
        <dbReference type="ARBA" id="ARBA00023136"/>
    </source>
</evidence>
<dbReference type="PANTHER" id="PTHR30168:SF0">
    <property type="entry name" value="INNER MEMBRANE PROTEIN"/>
    <property type="match status" value="1"/>
</dbReference>
<dbReference type="EMBL" id="QVTE01000026">
    <property type="protein sequence ID" value="RFU69361.1"/>
    <property type="molecule type" value="Genomic_DNA"/>
</dbReference>
<evidence type="ECO:0000256" key="5">
    <source>
        <dbReference type="SAM" id="Phobius"/>
    </source>
</evidence>
<keyword evidence="7" id="KW-1185">Reference proteome</keyword>
<name>A0A372LPW4_9BACI</name>
<dbReference type="Pfam" id="PF04228">
    <property type="entry name" value="Zn_peptidase"/>
    <property type="match status" value="1"/>
</dbReference>
<organism evidence="6 7">
    <name type="scientific">Peribacillus saganii</name>
    <dbReference type="NCBI Taxonomy" id="2303992"/>
    <lineage>
        <taxon>Bacteria</taxon>
        <taxon>Bacillati</taxon>
        <taxon>Bacillota</taxon>
        <taxon>Bacilli</taxon>
        <taxon>Bacillales</taxon>
        <taxon>Bacillaceae</taxon>
        <taxon>Peribacillus</taxon>
    </lineage>
</organism>
<evidence type="ECO:0000256" key="2">
    <source>
        <dbReference type="ARBA" id="ARBA00022692"/>
    </source>
</evidence>
<dbReference type="RefSeq" id="WP_117326569.1">
    <property type="nucleotide sequence ID" value="NZ_QVTE01000026.1"/>
</dbReference>
<dbReference type="GO" id="GO:0006508">
    <property type="term" value="P:proteolysis"/>
    <property type="evidence" value="ECO:0007669"/>
    <property type="project" value="UniProtKB-KW"/>
</dbReference>
<evidence type="ECO:0000256" key="3">
    <source>
        <dbReference type="ARBA" id="ARBA00022989"/>
    </source>
</evidence>
<evidence type="ECO:0000313" key="6">
    <source>
        <dbReference type="EMBL" id="RFU69361.1"/>
    </source>
</evidence>
<reference evidence="6 7" key="1">
    <citation type="submission" date="2018-08" db="EMBL/GenBank/DDBJ databases">
        <title>Bacillus chawlae sp. nov., Bacillus glennii sp. nov., and Bacillus saganii sp. nov. Isolated from the Vehicle Assembly Building at Kennedy Space Center where the Viking Spacecraft were Assembled.</title>
        <authorList>
            <person name="Seuylemezian A."/>
            <person name="Vaishampayan P."/>
        </authorList>
    </citation>
    <scope>NUCLEOTIDE SEQUENCE [LARGE SCALE GENOMIC DNA]</scope>
    <source>
        <strain evidence="6 7">V47-23a</strain>
    </source>
</reference>
<feature type="transmembrane region" description="Helical" evidence="5">
    <location>
        <begin position="21"/>
        <end position="41"/>
    </location>
</feature>
<keyword evidence="3 5" id="KW-1133">Transmembrane helix</keyword>
<protein>
    <submittedName>
        <fullName evidence="6">Metalloprotease</fullName>
    </submittedName>
</protein>
<evidence type="ECO:0000313" key="7">
    <source>
        <dbReference type="Proteomes" id="UP000264541"/>
    </source>
</evidence>
<dbReference type="InterPro" id="IPR007343">
    <property type="entry name" value="Uncharacterised_pept_Zn_put"/>
</dbReference>
<evidence type="ECO:0000256" key="1">
    <source>
        <dbReference type="ARBA" id="ARBA00004167"/>
    </source>
</evidence>